<dbReference type="CDD" id="cd07067">
    <property type="entry name" value="HP_PGM_like"/>
    <property type="match status" value="1"/>
</dbReference>
<dbReference type="SUPFAM" id="SSF53254">
    <property type="entry name" value="Phosphoglycerate mutase-like"/>
    <property type="match status" value="2"/>
</dbReference>
<dbReference type="PANTHER" id="PTHR48100">
    <property type="entry name" value="BROAD-SPECIFICITY PHOSPHATASE YOR283W-RELATED"/>
    <property type="match status" value="1"/>
</dbReference>
<keyword evidence="4" id="KW-0378">Hydrolase</keyword>
<keyword evidence="5" id="KW-0809">Transit peptide</keyword>
<reference evidence="9" key="1">
    <citation type="submission" date="2024-10" db="EMBL/GenBank/DDBJ databases">
        <authorList>
            <person name="Ryan C."/>
        </authorList>
    </citation>
    <scope>NUCLEOTIDE SEQUENCE [LARGE SCALE GENOMIC DNA]</scope>
</reference>
<dbReference type="FunFam" id="3.40.50.1240:FF:000018">
    <property type="entry name" value="Phosphoglycerate mutase"/>
    <property type="match status" value="1"/>
</dbReference>
<evidence type="ECO:0000256" key="1">
    <source>
        <dbReference type="ARBA" id="ARBA00004470"/>
    </source>
</evidence>
<evidence type="ECO:0000313" key="9">
    <source>
        <dbReference type="EMBL" id="CAL4933876.1"/>
    </source>
</evidence>
<dbReference type="Gene3D" id="3.40.50.1240">
    <property type="entry name" value="Phosphoglycerate mutase-like"/>
    <property type="match status" value="2"/>
</dbReference>
<protein>
    <recommendedName>
        <fullName evidence="8">2-carboxy-D-arabinitol-1-phosphatase</fullName>
        <ecNumber evidence="8">3.1.3.63</ecNumber>
    </recommendedName>
</protein>
<evidence type="ECO:0000256" key="5">
    <source>
        <dbReference type="ARBA" id="ARBA00022946"/>
    </source>
</evidence>
<keyword evidence="2" id="KW-0150">Chloroplast</keyword>
<sequence>MLLSDSFDACFTSPLARSRRTAEIIWEGRDDDLIPDSDLHEIDLYSFQGLLKHEGKERYGVLYKQWQKNTANFSIDGHYPVQELWDRAQSCWERILTHEGKSVLVVAHNAVNQALVATSLGLGVEYFRILLQSNCGASVLDFTPQTGGGPPNVCLNRLNRTPNSPVVLLLLVVLAEERQARGSFWPVKELHRSVLRKGMVRLVFQCISNRYCVNFRWNGICATEHAGDYTVSEDCRTTSGSAAEVAAVDTATAICEIQEAADCLGADCVPRYVEMKNLLELEIEDVFQAKQKSFGDIVQAGWMGSMEYKTLERLWAQSKDAWQALLNELSDDSESDRVAVAVGHPAIHLALICRCLDLPMAMEYMSSFHLDDGSIIVIDFSDGPKSRRGIVKCTNYTAHLGRWSIPITRPTKNDEEF</sequence>
<comment type="similarity">
    <text evidence="6">Belongs to the phosphoglycerate mutase family.</text>
</comment>
<dbReference type="Proteomes" id="UP001497457">
    <property type="component" value="Chromosome 15b"/>
</dbReference>
<name>A0ABC8XYX6_9POAL</name>
<dbReference type="Pfam" id="PF00300">
    <property type="entry name" value="His_Phos_1"/>
    <property type="match status" value="1"/>
</dbReference>
<dbReference type="InterPro" id="IPR050275">
    <property type="entry name" value="PGM_Phosphatase"/>
</dbReference>
<evidence type="ECO:0000256" key="3">
    <source>
        <dbReference type="ARBA" id="ARBA00022640"/>
    </source>
</evidence>
<evidence type="ECO:0000313" key="10">
    <source>
        <dbReference type="Proteomes" id="UP001497457"/>
    </source>
</evidence>
<dbReference type="PANTHER" id="PTHR48100:SF10">
    <property type="entry name" value="2-CARBOXY-D-ARABINITOL-1-PHOSPHATASE-RELATED"/>
    <property type="match status" value="1"/>
</dbReference>
<accession>A0ABC8XYX6</accession>
<dbReference type="AlphaFoldDB" id="A0ABC8XYX6"/>
<dbReference type="GO" id="GO:0047538">
    <property type="term" value="F:2-carboxy-D-arabinitol-1-phosphatase activity"/>
    <property type="evidence" value="ECO:0007669"/>
    <property type="project" value="UniProtKB-EC"/>
</dbReference>
<evidence type="ECO:0000256" key="4">
    <source>
        <dbReference type="ARBA" id="ARBA00022801"/>
    </source>
</evidence>
<dbReference type="EMBL" id="OZ075125">
    <property type="protein sequence ID" value="CAL4933876.1"/>
    <property type="molecule type" value="Genomic_DNA"/>
</dbReference>
<proteinExistence type="inferred from homology"/>
<dbReference type="GO" id="GO:0009570">
    <property type="term" value="C:chloroplast stroma"/>
    <property type="evidence" value="ECO:0007669"/>
    <property type="project" value="UniProtKB-SubCell"/>
</dbReference>
<evidence type="ECO:0000256" key="7">
    <source>
        <dbReference type="ARBA" id="ARBA00052441"/>
    </source>
</evidence>
<dbReference type="InterPro" id="IPR013078">
    <property type="entry name" value="His_Pase_superF_clade-1"/>
</dbReference>
<keyword evidence="3" id="KW-0934">Plastid</keyword>
<dbReference type="EC" id="3.1.3.63" evidence="8"/>
<comment type="catalytic activity">
    <reaction evidence="7">
        <text>2-carboxy-D-arabinitol 1-phosphate + H2O = 2-carboxy-D-arabinitol + phosphate</text>
        <dbReference type="Rhea" id="RHEA:17837"/>
        <dbReference type="ChEBI" id="CHEBI:15377"/>
        <dbReference type="ChEBI" id="CHEBI:43474"/>
        <dbReference type="ChEBI" id="CHEBI:58008"/>
        <dbReference type="ChEBI" id="CHEBI:58185"/>
        <dbReference type="EC" id="3.1.3.63"/>
    </reaction>
</comment>
<comment type="subcellular location">
    <subcellularLocation>
        <location evidence="1">Plastid</location>
        <location evidence="1">Chloroplast stroma</location>
    </subcellularLocation>
</comment>
<evidence type="ECO:0000256" key="2">
    <source>
        <dbReference type="ARBA" id="ARBA00022528"/>
    </source>
</evidence>
<evidence type="ECO:0000256" key="8">
    <source>
        <dbReference type="ARBA" id="ARBA00066640"/>
    </source>
</evidence>
<organism evidence="9 10">
    <name type="scientific">Urochloa decumbens</name>
    <dbReference type="NCBI Taxonomy" id="240449"/>
    <lineage>
        <taxon>Eukaryota</taxon>
        <taxon>Viridiplantae</taxon>
        <taxon>Streptophyta</taxon>
        <taxon>Embryophyta</taxon>
        <taxon>Tracheophyta</taxon>
        <taxon>Spermatophyta</taxon>
        <taxon>Magnoliopsida</taxon>
        <taxon>Liliopsida</taxon>
        <taxon>Poales</taxon>
        <taxon>Poaceae</taxon>
        <taxon>PACMAD clade</taxon>
        <taxon>Panicoideae</taxon>
        <taxon>Panicodae</taxon>
        <taxon>Paniceae</taxon>
        <taxon>Melinidinae</taxon>
        <taxon>Urochloa</taxon>
    </lineage>
</organism>
<dbReference type="InterPro" id="IPR029033">
    <property type="entry name" value="His_PPase_superfam"/>
</dbReference>
<evidence type="ECO:0000256" key="6">
    <source>
        <dbReference type="ARBA" id="ARBA00038362"/>
    </source>
</evidence>
<keyword evidence="10" id="KW-1185">Reference proteome</keyword>
<gene>
    <name evidence="9" type="ORF">URODEC1_LOCUS28367</name>
</gene>